<evidence type="ECO:0000256" key="1">
    <source>
        <dbReference type="ARBA" id="ARBA00004496"/>
    </source>
</evidence>
<comment type="similarity">
    <text evidence="2">Belongs to the EspG family.</text>
</comment>
<keyword evidence="4" id="KW-0143">Chaperone</keyword>
<proteinExistence type="inferred from homology"/>
<dbReference type="EMBL" id="JBHUKR010000020">
    <property type="protein sequence ID" value="MFD2420653.1"/>
    <property type="molecule type" value="Genomic_DNA"/>
</dbReference>
<evidence type="ECO:0000313" key="5">
    <source>
        <dbReference type="EMBL" id="MFD2420653.1"/>
    </source>
</evidence>
<keyword evidence="6" id="KW-1185">Reference proteome</keyword>
<evidence type="ECO:0000256" key="2">
    <source>
        <dbReference type="ARBA" id="ARBA00006411"/>
    </source>
</evidence>
<organism evidence="5 6">
    <name type="scientific">Amycolatopsis pigmentata</name>
    <dbReference type="NCBI Taxonomy" id="450801"/>
    <lineage>
        <taxon>Bacteria</taxon>
        <taxon>Bacillati</taxon>
        <taxon>Actinomycetota</taxon>
        <taxon>Actinomycetes</taxon>
        <taxon>Pseudonocardiales</taxon>
        <taxon>Pseudonocardiaceae</taxon>
        <taxon>Amycolatopsis</taxon>
    </lineage>
</organism>
<reference evidence="6" key="1">
    <citation type="journal article" date="2019" name="Int. J. Syst. Evol. Microbiol.">
        <title>The Global Catalogue of Microorganisms (GCM) 10K type strain sequencing project: providing services to taxonomists for standard genome sequencing and annotation.</title>
        <authorList>
            <consortium name="The Broad Institute Genomics Platform"/>
            <consortium name="The Broad Institute Genome Sequencing Center for Infectious Disease"/>
            <person name="Wu L."/>
            <person name="Ma J."/>
        </authorList>
    </citation>
    <scope>NUCLEOTIDE SEQUENCE [LARGE SCALE GENOMIC DNA]</scope>
    <source>
        <strain evidence="6">CGMCC 4.7645</strain>
    </source>
</reference>
<keyword evidence="3" id="KW-0963">Cytoplasm</keyword>
<evidence type="ECO:0000313" key="6">
    <source>
        <dbReference type="Proteomes" id="UP001597417"/>
    </source>
</evidence>
<accession>A0ABW5G004</accession>
<dbReference type="Pfam" id="PF14011">
    <property type="entry name" value="ESX-1_EspG"/>
    <property type="match status" value="1"/>
</dbReference>
<feature type="non-terminal residue" evidence="5">
    <location>
        <position position="255"/>
    </location>
</feature>
<evidence type="ECO:0000256" key="3">
    <source>
        <dbReference type="ARBA" id="ARBA00022490"/>
    </source>
</evidence>
<dbReference type="Proteomes" id="UP001597417">
    <property type="component" value="Unassembled WGS sequence"/>
</dbReference>
<name>A0ABW5G004_9PSEU</name>
<sequence length="255" mass="26283">MTRPSGPDFVLSTHEFDILWWALDFGRIPYPLEVPRIGRTPEQRAEFANEVYRELGDRGLMTGAAVDDGLVSALRLLTCYHVAVDVVGDIGYPVRALAAAGSECGVLAVLAGGELWLTRVSSTALAAAITGVLPRCAPGTGPEKSLPCAAFGEAGDPLGEAIAAAGLGGGRRRSGLFGASTGDHRRSVTPVVWVDTEEGRYVMARNGSALHVAPGDKAALERHVATILAEVSVVPAQPGASAAPGVWGHAPSGGA</sequence>
<dbReference type="InterPro" id="IPR025734">
    <property type="entry name" value="EspG"/>
</dbReference>
<comment type="caution">
    <text evidence="5">The sequence shown here is derived from an EMBL/GenBank/DDBJ whole genome shotgun (WGS) entry which is preliminary data.</text>
</comment>
<comment type="subcellular location">
    <subcellularLocation>
        <location evidence="1">Cytoplasm</location>
    </subcellularLocation>
</comment>
<protein>
    <submittedName>
        <fullName evidence="5">ESX secretion-associated protein EspG</fullName>
    </submittedName>
</protein>
<dbReference type="RefSeq" id="WP_378268822.1">
    <property type="nucleotide sequence ID" value="NZ_JBHUKR010000020.1"/>
</dbReference>
<evidence type="ECO:0000256" key="4">
    <source>
        <dbReference type="ARBA" id="ARBA00023186"/>
    </source>
</evidence>
<gene>
    <name evidence="5" type="ORF">ACFSXZ_30425</name>
</gene>